<evidence type="ECO:0000313" key="1">
    <source>
        <dbReference type="EMBL" id="GAX81890.1"/>
    </source>
</evidence>
<evidence type="ECO:0000313" key="2">
    <source>
        <dbReference type="Proteomes" id="UP000232323"/>
    </source>
</evidence>
<dbReference type="PANTHER" id="PTHR33639:SF1">
    <property type="entry name" value="T23E23.25"/>
    <property type="match status" value="1"/>
</dbReference>
<reference evidence="1 2" key="1">
    <citation type="submission" date="2017-08" db="EMBL/GenBank/DDBJ databases">
        <title>Acidophilic green algal genome provides insights into adaptation to an acidic environment.</title>
        <authorList>
            <person name="Hirooka S."/>
            <person name="Hirose Y."/>
            <person name="Kanesaki Y."/>
            <person name="Higuchi S."/>
            <person name="Fujiwara T."/>
            <person name="Onuma R."/>
            <person name="Era A."/>
            <person name="Ohbayashi R."/>
            <person name="Uzuka A."/>
            <person name="Nozaki H."/>
            <person name="Yoshikawa H."/>
            <person name="Miyagishima S.Y."/>
        </authorList>
    </citation>
    <scope>NUCLEOTIDE SEQUENCE [LARGE SCALE GENOMIC DNA]</scope>
    <source>
        <strain evidence="1 2">NIES-2499</strain>
    </source>
</reference>
<comment type="caution">
    <text evidence="1">The sequence shown here is derived from an EMBL/GenBank/DDBJ whole genome shotgun (WGS) entry which is preliminary data.</text>
</comment>
<evidence type="ECO:0008006" key="3">
    <source>
        <dbReference type="Google" id="ProtNLM"/>
    </source>
</evidence>
<proteinExistence type="predicted"/>
<protein>
    <recommendedName>
        <fullName evidence="3">Thiol-disulfide oxidoreductase DCC</fullName>
    </recommendedName>
</protein>
<dbReference type="InterPro" id="IPR007263">
    <property type="entry name" value="DCC1-like"/>
</dbReference>
<sequence>MSIAAASLAAVKSLKHISSPARAGRVLLYDGVCNLCNKGIMFIAKRDPNRNVMFCSLQSQAALPYLKAIGLSRQQALQGLVFIEYKDWSFGSTAALNVWKYLRSPWPLFSNLLWVVPEPVREAVYSKIAANRYAMFGRTTVCQIPPAHLLDRFVDRDELLSGRCGGEGMEPPDESNES</sequence>
<dbReference type="Proteomes" id="UP000232323">
    <property type="component" value="Unassembled WGS sequence"/>
</dbReference>
<accession>A0A250XGH7</accession>
<dbReference type="OrthoDB" id="410458at2759"/>
<dbReference type="AlphaFoldDB" id="A0A250XGH7"/>
<dbReference type="Pfam" id="PF04134">
    <property type="entry name" value="DCC1-like"/>
    <property type="match status" value="1"/>
</dbReference>
<name>A0A250XGH7_9CHLO</name>
<organism evidence="1 2">
    <name type="scientific">Chlamydomonas eustigma</name>
    <dbReference type="NCBI Taxonomy" id="1157962"/>
    <lineage>
        <taxon>Eukaryota</taxon>
        <taxon>Viridiplantae</taxon>
        <taxon>Chlorophyta</taxon>
        <taxon>core chlorophytes</taxon>
        <taxon>Chlorophyceae</taxon>
        <taxon>CS clade</taxon>
        <taxon>Chlamydomonadales</taxon>
        <taxon>Chlamydomonadaceae</taxon>
        <taxon>Chlamydomonas</taxon>
    </lineage>
</organism>
<gene>
    <name evidence="1" type="ORF">CEUSTIGMA_g9318.t1</name>
</gene>
<keyword evidence="2" id="KW-1185">Reference proteome</keyword>
<dbReference type="GO" id="GO:0015035">
    <property type="term" value="F:protein-disulfide reductase activity"/>
    <property type="evidence" value="ECO:0007669"/>
    <property type="project" value="InterPro"/>
</dbReference>
<dbReference type="EMBL" id="BEGY01000072">
    <property type="protein sequence ID" value="GAX81890.1"/>
    <property type="molecule type" value="Genomic_DNA"/>
</dbReference>
<dbReference type="PANTHER" id="PTHR33639">
    <property type="entry name" value="THIOL-DISULFIDE OXIDOREDUCTASE DCC"/>
    <property type="match status" value="1"/>
</dbReference>
<dbReference type="InterPro" id="IPR052927">
    <property type="entry name" value="DCC_oxidoreductase"/>
</dbReference>